<dbReference type="EMBL" id="MU167422">
    <property type="protein sequence ID" value="KAG0140751.1"/>
    <property type="molecule type" value="Genomic_DNA"/>
</dbReference>
<sequence>MATIASQVILHPFVTSSLKVTSTTVGRDKLYRTIQYFSRFLVWYLQSNAYDKQTIARWNNLKSALGLSRKLMRIGKPLEHLQAALKATKESSDPALAALAIGRQLAYAAYLVDDMLIWADKIKFIFLEKSTLAHINKRAAQFWMAGIIMNLIASVYKQRQVSAKARQLKRAGRNANDVEKEDRRHQFKILATQASSIRWQLLQDACDLLSPTSTLGYHSLNDGIVGGAGVISSLLGLRAQVHKVLGPTSSSK</sequence>
<gene>
    <name evidence="5" type="ORF">CROQUDRAFT_664753</name>
</gene>
<protein>
    <recommendedName>
        <fullName evidence="7">Peroxisomal biogenesis factor 11</fullName>
    </recommendedName>
</protein>
<keyword evidence="2" id="KW-0472">Membrane</keyword>
<name>A0A9P6T6E3_9BASI</name>
<dbReference type="InterPro" id="IPR008733">
    <property type="entry name" value="PEX11"/>
</dbReference>
<comment type="subcellular location">
    <subcellularLocation>
        <location evidence="4">Peroxisome membrane</location>
    </subcellularLocation>
</comment>
<dbReference type="OrthoDB" id="411017at2759"/>
<evidence type="ECO:0000256" key="2">
    <source>
        <dbReference type="ARBA" id="ARBA00023136"/>
    </source>
</evidence>
<dbReference type="PANTHER" id="PTHR12652:SF50">
    <property type="entry name" value="PEROXIN 11"/>
    <property type="match status" value="1"/>
</dbReference>
<comment type="caution">
    <text evidence="5">The sequence shown here is derived from an EMBL/GenBank/DDBJ whole genome shotgun (WGS) entry which is preliminary data.</text>
</comment>
<keyword evidence="3" id="KW-0576">Peroxisome</keyword>
<dbReference type="GO" id="GO:0005778">
    <property type="term" value="C:peroxisomal membrane"/>
    <property type="evidence" value="ECO:0007669"/>
    <property type="project" value="UniProtKB-SubCell"/>
</dbReference>
<keyword evidence="6" id="KW-1185">Reference proteome</keyword>
<reference evidence="5" key="1">
    <citation type="submission" date="2013-11" db="EMBL/GenBank/DDBJ databases">
        <title>Genome sequence of the fusiform rust pathogen reveals effectors for host alternation and coevolution with pine.</title>
        <authorList>
            <consortium name="DOE Joint Genome Institute"/>
            <person name="Smith K."/>
            <person name="Pendleton A."/>
            <person name="Kubisiak T."/>
            <person name="Anderson C."/>
            <person name="Salamov A."/>
            <person name="Aerts A."/>
            <person name="Riley R."/>
            <person name="Clum A."/>
            <person name="Lindquist E."/>
            <person name="Ence D."/>
            <person name="Campbell M."/>
            <person name="Kronenberg Z."/>
            <person name="Feau N."/>
            <person name="Dhillon B."/>
            <person name="Hamelin R."/>
            <person name="Burleigh J."/>
            <person name="Smith J."/>
            <person name="Yandell M."/>
            <person name="Nelson C."/>
            <person name="Grigoriev I."/>
            <person name="Davis J."/>
        </authorList>
    </citation>
    <scope>NUCLEOTIDE SEQUENCE</scope>
    <source>
        <strain evidence="5">G11</strain>
    </source>
</reference>
<evidence type="ECO:0008006" key="7">
    <source>
        <dbReference type="Google" id="ProtNLM"/>
    </source>
</evidence>
<evidence type="ECO:0000256" key="3">
    <source>
        <dbReference type="ARBA" id="ARBA00023140"/>
    </source>
</evidence>
<dbReference type="Pfam" id="PF05648">
    <property type="entry name" value="PEX11"/>
    <property type="match status" value="1"/>
</dbReference>
<evidence type="ECO:0000313" key="6">
    <source>
        <dbReference type="Proteomes" id="UP000886653"/>
    </source>
</evidence>
<dbReference type="PANTHER" id="PTHR12652">
    <property type="entry name" value="PEROXISOMAL BIOGENESIS FACTOR 11"/>
    <property type="match status" value="1"/>
</dbReference>
<organism evidence="5 6">
    <name type="scientific">Cronartium quercuum f. sp. fusiforme G11</name>
    <dbReference type="NCBI Taxonomy" id="708437"/>
    <lineage>
        <taxon>Eukaryota</taxon>
        <taxon>Fungi</taxon>
        <taxon>Dikarya</taxon>
        <taxon>Basidiomycota</taxon>
        <taxon>Pucciniomycotina</taxon>
        <taxon>Pucciniomycetes</taxon>
        <taxon>Pucciniales</taxon>
        <taxon>Coleosporiaceae</taxon>
        <taxon>Cronartium</taxon>
    </lineage>
</organism>
<accession>A0A9P6T6E3</accession>
<dbReference type="GO" id="GO:0016559">
    <property type="term" value="P:peroxisome fission"/>
    <property type="evidence" value="ECO:0007669"/>
    <property type="project" value="InterPro"/>
</dbReference>
<evidence type="ECO:0000313" key="5">
    <source>
        <dbReference type="EMBL" id="KAG0140751.1"/>
    </source>
</evidence>
<evidence type="ECO:0000256" key="4">
    <source>
        <dbReference type="ARBA" id="ARBA00046271"/>
    </source>
</evidence>
<evidence type="ECO:0000256" key="1">
    <source>
        <dbReference type="ARBA" id="ARBA00022593"/>
    </source>
</evidence>
<dbReference type="AlphaFoldDB" id="A0A9P6T6E3"/>
<keyword evidence="1" id="KW-0962">Peroxisome biogenesis</keyword>
<proteinExistence type="predicted"/>
<dbReference type="Proteomes" id="UP000886653">
    <property type="component" value="Unassembled WGS sequence"/>
</dbReference>